<name>A0ACC2USK2_9FUNG</name>
<proteinExistence type="predicted"/>
<accession>A0ACC2USK2</accession>
<keyword evidence="2" id="KW-1185">Reference proteome</keyword>
<comment type="caution">
    <text evidence="1">The sequence shown here is derived from an EMBL/GenBank/DDBJ whole genome shotgun (WGS) entry which is preliminary data.</text>
</comment>
<dbReference type="Proteomes" id="UP001165960">
    <property type="component" value="Unassembled WGS sequence"/>
</dbReference>
<reference evidence="1" key="1">
    <citation type="submission" date="2022-04" db="EMBL/GenBank/DDBJ databases">
        <title>Genome of the entomopathogenic fungus Entomophthora muscae.</title>
        <authorList>
            <person name="Elya C."/>
            <person name="Lovett B.R."/>
            <person name="Lee E."/>
            <person name="Macias A.M."/>
            <person name="Hajek A.E."/>
            <person name="De Bivort B.L."/>
            <person name="Kasson M.T."/>
            <person name="De Fine Licht H.H."/>
            <person name="Stajich J.E."/>
        </authorList>
    </citation>
    <scope>NUCLEOTIDE SEQUENCE</scope>
    <source>
        <strain evidence="1">Berkeley</strain>
    </source>
</reference>
<protein>
    <submittedName>
        <fullName evidence="1">Uncharacterized protein</fullName>
    </submittedName>
</protein>
<sequence length="158" mass="17562">MDKNQPSSPTLFHPLALAFLLSYLGAYFLLGRFNPLLGQYHMLGELFHMGVFYILISTLVTGLNPSAAIHLLGDMFSSGWVPDSALPAPLAKWDHVFDKSADSQLSEHSVYNHIIDLLPDSQPSHGPIYSCNHKKQVTLKTYLEEMTSKGFIRVSKAS</sequence>
<gene>
    <name evidence="1" type="ORF">DSO57_1006463</name>
</gene>
<evidence type="ECO:0000313" key="2">
    <source>
        <dbReference type="Proteomes" id="UP001165960"/>
    </source>
</evidence>
<evidence type="ECO:0000313" key="1">
    <source>
        <dbReference type="EMBL" id="KAJ9090069.1"/>
    </source>
</evidence>
<organism evidence="1 2">
    <name type="scientific">Entomophthora muscae</name>
    <dbReference type="NCBI Taxonomy" id="34485"/>
    <lineage>
        <taxon>Eukaryota</taxon>
        <taxon>Fungi</taxon>
        <taxon>Fungi incertae sedis</taxon>
        <taxon>Zoopagomycota</taxon>
        <taxon>Entomophthoromycotina</taxon>
        <taxon>Entomophthoromycetes</taxon>
        <taxon>Entomophthorales</taxon>
        <taxon>Entomophthoraceae</taxon>
        <taxon>Entomophthora</taxon>
    </lineage>
</organism>
<dbReference type="EMBL" id="QTSX02000018">
    <property type="protein sequence ID" value="KAJ9090069.1"/>
    <property type="molecule type" value="Genomic_DNA"/>
</dbReference>